<feature type="region of interest" description="Disordered" evidence="1">
    <location>
        <begin position="174"/>
        <end position="206"/>
    </location>
</feature>
<protein>
    <submittedName>
        <fullName evidence="4">DUF3592 domain-containing protein</fullName>
    </submittedName>
</protein>
<name>A0A9D1KME1_9ACTN</name>
<proteinExistence type="predicted"/>
<feature type="transmembrane region" description="Helical" evidence="2">
    <location>
        <begin position="21"/>
        <end position="51"/>
    </location>
</feature>
<dbReference type="Pfam" id="PF12158">
    <property type="entry name" value="DUF3592"/>
    <property type="match status" value="1"/>
</dbReference>
<keyword evidence="2" id="KW-0812">Transmembrane</keyword>
<evidence type="ECO:0000256" key="2">
    <source>
        <dbReference type="SAM" id="Phobius"/>
    </source>
</evidence>
<dbReference type="Proteomes" id="UP000886842">
    <property type="component" value="Unassembled WGS sequence"/>
</dbReference>
<evidence type="ECO:0000313" key="4">
    <source>
        <dbReference type="EMBL" id="HIT75376.1"/>
    </source>
</evidence>
<evidence type="ECO:0000313" key="5">
    <source>
        <dbReference type="Proteomes" id="UP000886842"/>
    </source>
</evidence>
<keyword evidence="2" id="KW-1133">Transmembrane helix</keyword>
<gene>
    <name evidence="4" type="ORF">IAA98_07320</name>
</gene>
<feature type="domain" description="DUF3592" evidence="3">
    <location>
        <begin position="63"/>
        <end position="134"/>
    </location>
</feature>
<dbReference type="AlphaFoldDB" id="A0A9D1KME1"/>
<reference evidence="4" key="1">
    <citation type="submission" date="2020-10" db="EMBL/GenBank/DDBJ databases">
        <authorList>
            <person name="Gilroy R."/>
        </authorList>
    </citation>
    <scope>NUCLEOTIDE SEQUENCE</scope>
    <source>
        <strain evidence="4">ChiGjej1B1-24693</strain>
    </source>
</reference>
<dbReference type="InterPro" id="IPR021994">
    <property type="entry name" value="DUF3592"/>
</dbReference>
<sequence length="206" mass="22178">MTHVPDASGPTAAPRSRFGAWVVGLGPGAIPLGVALLCLIGFGLPLVLVLANPGPADGGWPPTEAEVVKVTRLSADRTDPDTRRTRKVTEYVAVMRYTVDGVEYERSPGPSEWQYRVGDTLTVYYDGTNPEDIRTYPAGKGFVPWLLGGMGAGFVAIFGLIGLFLIRKGVSWPSSRLVRPSRPPIPTFDPYRPDVDSSVEDSGPPR</sequence>
<feature type="transmembrane region" description="Helical" evidence="2">
    <location>
        <begin position="142"/>
        <end position="166"/>
    </location>
</feature>
<dbReference type="EMBL" id="DVLP01000221">
    <property type="protein sequence ID" value="HIT75376.1"/>
    <property type="molecule type" value="Genomic_DNA"/>
</dbReference>
<accession>A0A9D1KME1</accession>
<comment type="caution">
    <text evidence="4">The sequence shown here is derived from an EMBL/GenBank/DDBJ whole genome shotgun (WGS) entry which is preliminary data.</text>
</comment>
<keyword evidence="2" id="KW-0472">Membrane</keyword>
<reference evidence="4" key="2">
    <citation type="journal article" date="2021" name="PeerJ">
        <title>Extensive microbial diversity within the chicken gut microbiome revealed by metagenomics and culture.</title>
        <authorList>
            <person name="Gilroy R."/>
            <person name="Ravi A."/>
            <person name="Getino M."/>
            <person name="Pursley I."/>
            <person name="Horton D.L."/>
            <person name="Alikhan N.F."/>
            <person name="Baker D."/>
            <person name="Gharbi K."/>
            <person name="Hall N."/>
            <person name="Watson M."/>
            <person name="Adriaenssens E.M."/>
            <person name="Foster-Nyarko E."/>
            <person name="Jarju S."/>
            <person name="Secka A."/>
            <person name="Antonio M."/>
            <person name="Oren A."/>
            <person name="Chaudhuri R.R."/>
            <person name="La Ragione R."/>
            <person name="Hildebrand F."/>
            <person name="Pallen M.J."/>
        </authorList>
    </citation>
    <scope>NUCLEOTIDE SEQUENCE</scope>
    <source>
        <strain evidence="4">ChiGjej1B1-24693</strain>
    </source>
</reference>
<organism evidence="4 5">
    <name type="scientific">Candidatus Avipropionibacterium avicola</name>
    <dbReference type="NCBI Taxonomy" id="2840701"/>
    <lineage>
        <taxon>Bacteria</taxon>
        <taxon>Bacillati</taxon>
        <taxon>Actinomycetota</taxon>
        <taxon>Actinomycetes</taxon>
        <taxon>Propionibacteriales</taxon>
        <taxon>Propionibacteriaceae</taxon>
        <taxon>Propionibacteriaceae incertae sedis</taxon>
        <taxon>Candidatus Avipropionibacterium</taxon>
    </lineage>
</organism>
<evidence type="ECO:0000259" key="3">
    <source>
        <dbReference type="Pfam" id="PF12158"/>
    </source>
</evidence>
<evidence type="ECO:0000256" key="1">
    <source>
        <dbReference type="SAM" id="MobiDB-lite"/>
    </source>
</evidence>